<dbReference type="SUPFAM" id="SSF53098">
    <property type="entry name" value="Ribonuclease H-like"/>
    <property type="match status" value="1"/>
</dbReference>
<evidence type="ECO:0000256" key="3">
    <source>
        <dbReference type="ARBA" id="ARBA00022722"/>
    </source>
</evidence>
<dbReference type="AlphaFoldDB" id="A0AAV3RWP5"/>
<proteinExistence type="predicted"/>
<organism evidence="10 11">
    <name type="scientific">Lithospermum erythrorhizon</name>
    <name type="common">Purple gromwell</name>
    <name type="synonym">Lithospermum officinale var. erythrorhizon</name>
    <dbReference type="NCBI Taxonomy" id="34254"/>
    <lineage>
        <taxon>Eukaryota</taxon>
        <taxon>Viridiplantae</taxon>
        <taxon>Streptophyta</taxon>
        <taxon>Embryophyta</taxon>
        <taxon>Tracheophyta</taxon>
        <taxon>Spermatophyta</taxon>
        <taxon>Magnoliopsida</taxon>
        <taxon>eudicotyledons</taxon>
        <taxon>Gunneridae</taxon>
        <taxon>Pentapetalae</taxon>
        <taxon>asterids</taxon>
        <taxon>lamiids</taxon>
        <taxon>Boraginales</taxon>
        <taxon>Boraginaceae</taxon>
        <taxon>Boraginoideae</taxon>
        <taxon>Lithospermeae</taxon>
        <taxon>Lithospermum</taxon>
    </lineage>
</organism>
<evidence type="ECO:0000313" key="11">
    <source>
        <dbReference type="Proteomes" id="UP001454036"/>
    </source>
</evidence>
<evidence type="ECO:0000259" key="8">
    <source>
        <dbReference type="Pfam" id="PF13456"/>
    </source>
</evidence>
<dbReference type="PANTHER" id="PTHR48475:SF2">
    <property type="entry name" value="RIBONUCLEASE H"/>
    <property type="match status" value="1"/>
</dbReference>
<dbReference type="Gene3D" id="3.30.420.10">
    <property type="entry name" value="Ribonuclease H-like superfamily/Ribonuclease H"/>
    <property type="match status" value="1"/>
</dbReference>
<dbReference type="InterPro" id="IPR012337">
    <property type="entry name" value="RNaseH-like_sf"/>
</dbReference>
<evidence type="ECO:0000313" key="10">
    <source>
        <dbReference type="EMBL" id="GAA0185275.1"/>
    </source>
</evidence>
<feature type="region of interest" description="Disordered" evidence="7">
    <location>
        <begin position="328"/>
        <end position="351"/>
    </location>
</feature>
<keyword evidence="6" id="KW-0695">RNA-directed DNA polymerase</keyword>
<dbReference type="InterPro" id="IPR036397">
    <property type="entry name" value="RNaseH_sf"/>
</dbReference>
<evidence type="ECO:0000256" key="2">
    <source>
        <dbReference type="ARBA" id="ARBA00022695"/>
    </source>
</evidence>
<protein>
    <recommendedName>
        <fullName evidence="12">RNase H type-1 domain-containing protein</fullName>
    </recommendedName>
</protein>
<evidence type="ECO:0008006" key="12">
    <source>
        <dbReference type="Google" id="ProtNLM"/>
    </source>
</evidence>
<keyword evidence="2" id="KW-0548">Nucleotidyltransferase</keyword>
<dbReference type="GO" id="GO:0004523">
    <property type="term" value="F:RNA-DNA hybrid ribonuclease activity"/>
    <property type="evidence" value="ECO:0007669"/>
    <property type="project" value="InterPro"/>
</dbReference>
<evidence type="ECO:0000256" key="7">
    <source>
        <dbReference type="SAM" id="MobiDB-lite"/>
    </source>
</evidence>
<dbReference type="Pfam" id="PF17917">
    <property type="entry name" value="RT_RNaseH"/>
    <property type="match status" value="1"/>
</dbReference>
<feature type="domain" description="Reverse transcriptase RNase H-like" evidence="9">
    <location>
        <begin position="2"/>
        <end position="65"/>
    </location>
</feature>
<feature type="domain" description="RNase H type-1" evidence="8">
    <location>
        <begin position="90"/>
        <end position="207"/>
    </location>
</feature>
<dbReference type="InterPro" id="IPR041373">
    <property type="entry name" value="RT_RNaseH"/>
</dbReference>
<evidence type="ECO:0000256" key="5">
    <source>
        <dbReference type="ARBA" id="ARBA00022801"/>
    </source>
</evidence>
<keyword evidence="3" id="KW-0540">Nuclease</keyword>
<feature type="compositionally biased region" description="Basic and acidic residues" evidence="7">
    <location>
        <begin position="242"/>
        <end position="254"/>
    </location>
</feature>
<dbReference type="PANTHER" id="PTHR48475">
    <property type="entry name" value="RIBONUCLEASE H"/>
    <property type="match status" value="1"/>
</dbReference>
<feature type="region of interest" description="Disordered" evidence="7">
    <location>
        <begin position="235"/>
        <end position="254"/>
    </location>
</feature>
<dbReference type="Proteomes" id="UP001454036">
    <property type="component" value="Unassembled WGS sequence"/>
</dbReference>
<comment type="caution">
    <text evidence="10">The sequence shown here is derived from an EMBL/GenBank/DDBJ whole genome shotgun (WGS) entry which is preliminary data.</text>
</comment>
<evidence type="ECO:0000259" key="9">
    <source>
        <dbReference type="Pfam" id="PF17917"/>
    </source>
</evidence>
<evidence type="ECO:0000256" key="1">
    <source>
        <dbReference type="ARBA" id="ARBA00022679"/>
    </source>
</evidence>
<dbReference type="GO" id="GO:0003676">
    <property type="term" value="F:nucleic acid binding"/>
    <property type="evidence" value="ECO:0007669"/>
    <property type="project" value="InterPro"/>
</dbReference>
<dbReference type="Pfam" id="PF13456">
    <property type="entry name" value="RVT_3"/>
    <property type="match status" value="1"/>
</dbReference>
<dbReference type="EMBL" id="BAABME010012571">
    <property type="protein sequence ID" value="GAA0185275.1"/>
    <property type="molecule type" value="Genomic_DNA"/>
</dbReference>
<accession>A0AAV3RWP5</accession>
<reference evidence="10 11" key="1">
    <citation type="submission" date="2024-01" db="EMBL/GenBank/DDBJ databases">
        <title>The complete chloroplast genome sequence of Lithospermum erythrorhizon: insights into the phylogenetic relationship among Boraginaceae species and the maternal lineages of purple gromwells.</title>
        <authorList>
            <person name="Okada T."/>
            <person name="Watanabe K."/>
        </authorList>
    </citation>
    <scope>NUCLEOTIDE SEQUENCE [LARGE SCALE GENOMIC DNA]</scope>
</reference>
<name>A0AAV3RWP5_LITER</name>
<dbReference type="InterPro" id="IPR002156">
    <property type="entry name" value="RNaseH_domain"/>
</dbReference>
<evidence type="ECO:0000256" key="6">
    <source>
        <dbReference type="ARBA" id="ARBA00022918"/>
    </source>
</evidence>
<keyword evidence="4" id="KW-0255">Endonuclease</keyword>
<keyword evidence="5" id="KW-0378">Hydrolase</keyword>
<dbReference type="GO" id="GO:0003964">
    <property type="term" value="F:RNA-directed DNA polymerase activity"/>
    <property type="evidence" value="ECO:0007669"/>
    <property type="project" value="UniProtKB-KW"/>
</dbReference>
<gene>
    <name evidence="10" type="ORF">LIER_32563</name>
</gene>
<sequence>MRGAETRYPLTEKLVYSLIVAARKIKPYSEAYPIEVVTDQPLRQILEKPNRSERIVKLEIELSKFDFRYKPRTSIKAQTIANFMVEYFASNPSGSGEGILLWSPEGNKIEYALRFAYKGRNPNEAEYEALSNGLSLANGLGAEHIHIRTDFQLLVGHVQGDFKIDKTKERLVGYLRRVRNLARRFRSLHMEDVTREKNQEADKLSQLATVVYGTLPDSTTVEWVAEEDFRTKRRGVLPKDPPVSKKNTEAEFEEHPVGWGPLPEIFLGPTTKMRHPRVGFNGGRRDGWGHVWKPHQWKSPDVEDPTVRNILAIRSKRCPGPRTEMRFMPEAGQHPSPASTRNGYHVLPDTF</sequence>
<keyword evidence="11" id="KW-1185">Reference proteome</keyword>
<keyword evidence="1" id="KW-0808">Transferase</keyword>
<dbReference type="CDD" id="cd09279">
    <property type="entry name" value="RNase_HI_like"/>
    <property type="match status" value="1"/>
</dbReference>
<evidence type="ECO:0000256" key="4">
    <source>
        <dbReference type="ARBA" id="ARBA00022759"/>
    </source>
</evidence>